<evidence type="ECO:0000256" key="1">
    <source>
        <dbReference type="ARBA" id="ARBA00004442"/>
    </source>
</evidence>
<evidence type="ECO:0000256" key="4">
    <source>
        <dbReference type="ARBA" id="ARBA00023136"/>
    </source>
</evidence>
<evidence type="ECO:0000259" key="7">
    <source>
        <dbReference type="Pfam" id="PF14322"/>
    </source>
</evidence>
<protein>
    <submittedName>
        <fullName evidence="8">Cell surface glycan-binding lipoprotein, utilization system for glycans and polysaccharides (PUL), SusD family</fullName>
    </submittedName>
</protein>
<gene>
    <name evidence="8" type="ORF">AVDCRST_MAG56-3649</name>
</gene>
<accession>A0A6J4JJU9</accession>
<dbReference type="GO" id="GO:0009279">
    <property type="term" value="C:cell outer membrane"/>
    <property type="evidence" value="ECO:0007669"/>
    <property type="project" value="UniProtKB-SubCell"/>
</dbReference>
<reference evidence="8" key="1">
    <citation type="submission" date="2020-02" db="EMBL/GenBank/DDBJ databases">
        <authorList>
            <person name="Meier V. D."/>
        </authorList>
    </citation>
    <scope>NUCLEOTIDE SEQUENCE</scope>
    <source>
        <strain evidence="8">AVDCRST_MAG56</strain>
    </source>
</reference>
<dbReference type="InterPro" id="IPR011990">
    <property type="entry name" value="TPR-like_helical_dom_sf"/>
</dbReference>
<keyword evidence="5" id="KW-0998">Cell outer membrane</keyword>
<proteinExistence type="inferred from homology"/>
<comment type="similarity">
    <text evidence="2">Belongs to the SusD family.</text>
</comment>
<keyword evidence="8" id="KW-0449">Lipoprotein</keyword>
<feature type="domain" description="RagB/SusD" evidence="6">
    <location>
        <begin position="313"/>
        <end position="511"/>
    </location>
</feature>
<dbReference type="InterPro" id="IPR033985">
    <property type="entry name" value="SusD-like_N"/>
</dbReference>
<feature type="domain" description="SusD-like N-terminal" evidence="7">
    <location>
        <begin position="28"/>
        <end position="233"/>
    </location>
</feature>
<name>A0A6J4JJU9_9SPHI</name>
<evidence type="ECO:0000256" key="2">
    <source>
        <dbReference type="ARBA" id="ARBA00006275"/>
    </source>
</evidence>
<dbReference type="EMBL" id="CADCTQ010000307">
    <property type="protein sequence ID" value="CAA9279947.1"/>
    <property type="molecule type" value="Genomic_DNA"/>
</dbReference>
<dbReference type="SUPFAM" id="SSF48452">
    <property type="entry name" value="TPR-like"/>
    <property type="match status" value="1"/>
</dbReference>
<evidence type="ECO:0000256" key="3">
    <source>
        <dbReference type="ARBA" id="ARBA00022729"/>
    </source>
</evidence>
<dbReference type="InterPro" id="IPR012944">
    <property type="entry name" value="SusD_RagB_dom"/>
</dbReference>
<dbReference type="Gene3D" id="1.25.40.390">
    <property type="match status" value="1"/>
</dbReference>
<comment type="subcellular location">
    <subcellularLocation>
        <location evidence="1">Cell outer membrane</location>
    </subcellularLocation>
</comment>
<sequence length="511" mass="57228">MNIPYQTLSRRLATLCGGLLVLAACQQDFLEEKPYDFISSDNFFKSETDARAAVVATYEPLKNLSVAAINLGDVAADVGDHYLYVAGTSIQQIENLNYTANDNDIRDWYSNNYSIINRANTCLEAIPAVKMDEGRKEGLLAECKFLRALAYFNLVRAFGPVAMPLQPIKTLKGIELPRTPEAEVYEQIIKDLTESEEPLPKEWRNASATGAAEANTGRATRGAAKALLAKVYLFRKQYQLTVDKTGEVMGLGYGLFENYRDAFVPETKNGKEHIFSIQYEANQALRGQGSPVARWTTACCSKILNTNQWSQAGVSGRWKGTIPDHYRKSIVSADRWIDQNGNVADTWAGPAASKYWNTGPVNLADGTTSENFPLLRYADVLLMRAEALNALGGPTPEAVGLVNQVRQRARRVYEWPDEKTKTTMVFVREDADALPDVPADVTQAELQAIIVQERGIEFATEGQRKWDLVRWGLFLDVMKDYRPNVDERHLLYPLPQVEVSLNKSWQQNFGY</sequence>
<evidence type="ECO:0000256" key="5">
    <source>
        <dbReference type="ARBA" id="ARBA00023237"/>
    </source>
</evidence>
<dbReference type="Pfam" id="PF14322">
    <property type="entry name" value="SusD-like_3"/>
    <property type="match status" value="1"/>
</dbReference>
<dbReference type="AlphaFoldDB" id="A0A6J4JJU9"/>
<dbReference type="Pfam" id="PF07980">
    <property type="entry name" value="SusD_RagB"/>
    <property type="match status" value="1"/>
</dbReference>
<evidence type="ECO:0000259" key="6">
    <source>
        <dbReference type="Pfam" id="PF07980"/>
    </source>
</evidence>
<keyword evidence="4" id="KW-0472">Membrane</keyword>
<organism evidence="8">
    <name type="scientific">uncultured Cytophagales bacterium</name>
    <dbReference type="NCBI Taxonomy" id="158755"/>
    <lineage>
        <taxon>Bacteria</taxon>
        <taxon>Pseudomonadati</taxon>
        <taxon>Bacteroidota</taxon>
        <taxon>Sphingobacteriia</taxon>
        <taxon>Sphingobacteriales</taxon>
        <taxon>environmental samples</taxon>
    </lineage>
</organism>
<evidence type="ECO:0000313" key="8">
    <source>
        <dbReference type="EMBL" id="CAA9279947.1"/>
    </source>
</evidence>
<dbReference type="CDD" id="cd08977">
    <property type="entry name" value="SusD"/>
    <property type="match status" value="1"/>
</dbReference>
<keyword evidence="3" id="KW-0732">Signal</keyword>